<proteinExistence type="predicted"/>
<feature type="compositionally biased region" description="Low complexity" evidence="1">
    <location>
        <begin position="78"/>
        <end position="91"/>
    </location>
</feature>
<sequence length="105" mass="11128">MSSEGSQLTPRPTNSSFARAAKPCLYMFIALNALSRGGCSPVFEKKPPEAIINARKTGEMITDTFSLGTSAPIKTTYASATSVTSATTKTKGSYARRQGNTTRDA</sequence>
<protein>
    <submittedName>
        <fullName evidence="2">Uncharacterized protein</fullName>
    </submittedName>
</protein>
<dbReference type="AlphaFoldDB" id="A0A7S4BCG2"/>
<dbReference type="EMBL" id="HBIZ01022488">
    <property type="protein sequence ID" value="CAE0761594.1"/>
    <property type="molecule type" value="Transcribed_RNA"/>
</dbReference>
<accession>A0A7S4BCG2</accession>
<evidence type="ECO:0000256" key="1">
    <source>
        <dbReference type="SAM" id="MobiDB-lite"/>
    </source>
</evidence>
<reference evidence="2" key="1">
    <citation type="submission" date="2021-01" db="EMBL/GenBank/DDBJ databases">
        <authorList>
            <person name="Corre E."/>
            <person name="Pelletier E."/>
            <person name="Niang G."/>
            <person name="Scheremetjew M."/>
            <person name="Finn R."/>
            <person name="Kale V."/>
            <person name="Holt S."/>
            <person name="Cochrane G."/>
            <person name="Meng A."/>
            <person name="Brown T."/>
            <person name="Cohen L."/>
        </authorList>
    </citation>
    <scope>NUCLEOTIDE SEQUENCE</scope>
    <source>
        <strain evidence="2">CCMP645</strain>
    </source>
</reference>
<feature type="region of interest" description="Disordered" evidence="1">
    <location>
        <begin position="78"/>
        <end position="105"/>
    </location>
</feature>
<evidence type="ECO:0000313" key="2">
    <source>
        <dbReference type="EMBL" id="CAE0761594.1"/>
    </source>
</evidence>
<gene>
    <name evidence="2" type="ORF">PCAR00345_LOCUS14206</name>
</gene>
<organism evidence="2">
    <name type="scientific">Chrysotila carterae</name>
    <name type="common">Marine alga</name>
    <name type="synonym">Syracosphaera carterae</name>
    <dbReference type="NCBI Taxonomy" id="13221"/>
    <lineage>
        <taxon>Eukaryota</taxon>
        <taxon>Haptista</taxon>
        <taxon>Haptophyta</taxon>
        <taxon>Prymnesiophyceae</taxon>
        <taxon>Isochrysidales</taxon>
        <taxon>Isochrysidaceae</taxon>
        <taxon>Chrysotila</taxon>
    </lineage>
</organism>
<name>A0A7S4BCG2_CHRCT</name>